<protein>
    <recommendedName>
        <fullName evidence="3">Arrestin-like N-terminal domain-containing protein</fullName>
    </recommendedName>
</protein>
<gene>
    <name evidence="1" type="ORF">FFLO_06906</name>
</gene>
<dbReference type="EMBL" id="JABELV010000282">
    <property type="protein sequence ID" value="KAG7527469.1"/>
    <property type="molecule type" value="Genomic_DNA"/>
</dbReference>
<sequence length="502" mass="55943">MNRLKRYLSPERQRSPLRIQVQLHNDIIIVHPKDSIEDHVDELDDSDITVDDCLFSGNVFVTHEPYLHLDSVRIGIVIIGKYELPQENAGGRAVPQDGIVYSQYQTYLESEMETTLSDGHAHIRCKIAFDMLLPSSLATWEALPGVEILPQIRVEAEYSYNSLSTTVITPPLSSQERERGGKDASLPEEGLAHIPDLVMKKWTGTGNVEHPRYHDTRETKPRDETCASLIRRGCKTLVENFPINAVPKGFMGRPTLRLEKTGRTAGSGGFGWRVDYRSEMFSVGGYMRIDVELQDLPPTCTIYTIRTLLVQKCSAISLEAFFKHGDHSTQAVEMPTIKRLVADEGTIPKRANPAVDVPALWRVDQGSSTTYRWQSGRQRLPDDSVMRPTTCLGTHTPVRFRHELITQIYFSVAGEDINGEPIMGSDKTGALRMLIIPAAIKLPSCICLADRMDLPGYVPDVPGQTLATRAAICACCYALEDLPDSDDIENESQIPVNLQGKA</sequence>
<name>A0A8K0NME4_9TREE</name>
<keyword evidence="2" id="KW-1185">Reference proteome</keyword>
<proteinExistence type="predicted"/>
<dbReference type="OrthoDB" id="2584456at2759"/>
<dbReference type="AlphaFoldDB" id="A0A8K0NME4"/>
<evidence type="ECO:0008006" key="3">
    <source>
        <dbReference type="Google" id="ProtNLM"/>
    </source>
</evidence>
<evidence type="ECO:0000313" key="1">
    <source>
        <dbReference type="EMBL" id="KAG7527469.1"/>
    </source>
</evidence>
<organism evidence="1 2">
    <name type="scientific">Filobasidium floriforme</name>
    <dbReference type="NCBI Taxonomy" id="5210"/>
    <lineage>
        <taxon>Eukaryota</taxon>
        <taxon>Fungi</taxon>
        <taxon>Dikarya</taxon>
        <taxon>Basidiomycota</taxon>
        <taxon>Agaricomycotina</taxon>
        <taxon>Tremellomycetes</taxon>
        <taxon>Filobasidiales</taxon>
        <taxon>Filobasidiaceae</taxon>
        <taxon>Filobasidium</taxon>
    </lineage>
</organism>
<dbReference type="Proteomes" id="UP000812966">
    <property type="component" value="Unassembled WGS sequence"/>
</dbReference>
<accession>A0A8K0NME4</accession>
<comment type="caution">
    <text evidence="1">The sequence shown here is derived from an EMBL/GenBank/DDBJ whole genome shotgun (WGS) entry which is preliminary data.</text>
</comment>
<evidence type="ECO:0000313" key="2">
    <source>
        <dbReference type="Proteomes" id="UP000812966"/>
    </source>
</evidence>
<reference evidence="1" key="1">
    <citation type="submission" date="2020-04" db="EMBL/GenBank/DDBJ databases">
        <title>Analysis of mating type loci in Filobasidium floriforme.</title>
        <authorList>
            <person name="Nowrousian M."/>
        </authorList>
    </citation>
    <scope>NUCLEOTIDE SEQUENCE</scope>
    <source>
        <strain evidence="1">CBS 6242</strain>
    </source>
</reference>